<dbReference type="SUPFAM" id="SSF58104">
    <property type="entry name" value="Methyl-accepting chemotaxis protein (MCP) signaling domain"/>
    <property type="match status" value="1"/>
</dbReference>
<dbReference type="InterPro" id="IPR003660">
    <property type="entry name" value="HAMP_dom"/>
</dbReference>
<evidence type="ECO:0000256" key="4">
    <source>
        <dbReference type="PROSITE-ProRule" id="PRU00284"/>
    </source>
</evidence>
<dbReference type="SMART" id="SM00304">
    <property type="entry name" value="HAMP"/>
    <property type="match status" value="1"/>
</dbReference>
<dbReference type="AlphaFoldDB" id="A0A4Y5YDK9"/>
<dbReference type="Gene3D" id="1.10.287.950">
    <property type="entry name" value="Methyl-accepting chemotaxis protein"/>
    <property type="match status" value="1"/>
</dbReference>
<dbReference type="Proteomes" id="UP000319809">
    <property type="component" value="Chromosome"/>
</dbReference>
<evidence type="ECO:0000259" key="6">
    <source>
        <dbReference type="PROSITE" id="PS50111"/>
    </source>
</evidence>
<dbReference type="SMART" id="SM00283">
    <property type="entry name" value="MA"/>
    <property type="match status" value="1"/>
</dbReference>
<feature type="transmembrane region" description="Helical" evidence="5">
    <location>
        <begin position="9"/>
        <end position="31"/>
    </location>
</feature>
<accession>A0A4Y5YDK9</accession>
<comment type="subcellular location">
    <subcellularLocation>
        <location evidence="1">Membrane</location>
    </subcellularLocation>
</comment>
<evidence type="ECO:0000313" key="8">
    <source>
        <dbReference type="EMBL" id="QDE30785.1"/>
    </source>
</evidence>
<feature type="transmembrane region" description="Helical" evidence="5">
    <location>
        <begin position="337"/>
        <end position="359"/>
    </location>
</feature>
<organism evidence="8 9">
    <name type="scientific">Shewanella polaris</name>
    <dbReference type="NCBI Taxonomy" id="2588449"/>
    <lineage>
        <taxon>Bacteria</taxon>
        <taxon>Pseudomonadati</taxon>
        <taxon>Pseudomonadota</taxon>
        <taxon>Gammaproteobacteria</taxon>
        <taxon>Alteromonadales</taxon>
        <taxon>Shewanellaceae</taxon>
        <taxon>Shewanella</taxon>
    </lineage>
</organism>
<dbReference type="Pfam" id="PF00015">
    <property type="entry name" value="MCPsignal"/>
    <property type="match status" value="1"/>
</dbReference>
<dbReference type="PROSITE" id="PS50111">
    <property type="entry name" value="CHEMOTAXIS_TRANSDUC_2"/>
    <property type="match status" value="1"/>
</dbReference>
<dbReference type="PROSITE" id="PS50885">
    <property type="entry name" value="HAMP"/>
    <property type="match status" value="1"/>
</dbReference>
<feature type="domain" description="HAMP" evidence="7">
    <location>
        <begin position="356"/>
        <end position="410"/>
    </location>
</feature>
<dbReference type="KEGG" id="spol:FH971_07290"/>
<evidence type="ECO:0000259" key="7">
    <source>
        <dbReference type="PROSITE" id="PS50885"/>
    </source>
</evidence>
<dbReference type="InterPro" id="IPR004089">
    <property type="entry name" value="MCPsignal_dom"/>
</dbReference>
<dbReference type="GO" id="GO:0007165">
    <property type="term" value="P:signal transduction"/>
    <property type="evidence" value="ECO:0007669"/>
    <property type="project" value="UniProtKB-KW"/>
</dbReference>
<name>A0A4Y5YDK9_9GAMM</name>
<feature type="domain" description="Methyl-accepting transducer" evidence="6">
    <location>
        <begin position="415"/>
        <end position="651"/>
    </location>
</feature>
<keyword evidence="2 4" id="KW-0807">Transducer</keyword>
<evidence type="ECO:0000256" key="2">
    <source>
        <dbReference type="ARBA" id="ARBA00023224"/>
    </source>
</evidence>
<dbReference type="EMBL" id="CP041036">
    <property type="protein sequence ID" value="QDE30785.1"/>
    <property type="molecule type" value="Genomic_DNA"/>
</dbReference>
<gene>
    <name evidence="8" type="ORF">FH971_07290</name>
</gene>
<evidence type="ECO:0000256" key="5">
    <source>
        <dbReference type="SAM" id="Phobius"/>
    </source>
</evidence>
<dbReference type="GO" id="GO:0004888">
    <property type="term" value="F:transmembrane signaling receptor activity"/>
    <property type="evidence" value="ECO:0007669"/>
    <property type="project" value="InterPro"/>
</dbReference>
<dbReference type="PRINTS" id="PR00260">
    <property type="entry name" value="CHEMTRNSDUCR"/>
</dbReference>
<dbReference type="CDD" id="cd11386">
    <property type="entry name" value="MCP_signal"/>
    <property type="match status" value="1"/>
</dbReference>
<dbReference type="InterPro" id="IPR004010">
    <property type="entry name" value="Double_Cache_2"/>
</dbReference>
<dbReference type="GO" id="GO:0006935">
    <property type="term" value="P:chemotaxis"/>
    <property type="evidence" value="ECO:0007669"/>
    <property type="project" value="InterPro"/>
</dbReference>
<dbReference type="Pfam" id="PF08269">
    <property type="entry name" value="dCache_2"/>
    <property type="match status" value="1"/>
</dbReference>
<dbReference type="GO" id="GO:0016020">
    <property type="term" value="C:membrane"/>
    <property type="evidence" value="ECO:0007669"/>
    <property type="project" value="UniProtKB-SubCell"/>
</dbReference>
<proteinExistence type="inferred from homology"/>
<protein>
    <submittedName>
        <fullName evidence="8">Methyl-accepting chemotaxis protein</fullName>
    </submittedName>
</protein>
<reference evidence="8 9" key="1">
    <citation type="submission" date="2019-06" db="EMBL/GenBank/DDBJ databases">
        <title>The genome of Shewanella sp. SM1901.</title>
        <authorList>
            <person name="Cha Q."/>
        </authorList>
    </citation>
    <scope>NUCLEOTIDE SEQUENCE [LARGE SCALE GENOMIC DNA]</scope>
    <source>
        <strain evidence="8 9">SM1901</strain>
    </source>
</reference>
<dbReference type="RefSeq" id="WP_140233858.1">
    <property type="nucleotide sequence ID" value="NZ_CP041036.1"/>
</dbReference>
<keyword evidence="5" id="KW-1133">Transmembrane helix</keyword>
<keyword evidence="5" id="KW-0472">Membrane</keyword>
<evidence type="ECO:0000256" key="1">
    <source>
        <dbReference type="ARBA" id="ARBA00004370"/>
    </source>
</evidence>
<evidence type="ECO:0000256" key="3">
    <source>
        <dbReference type="ARBA" id="ARBA00029447"/>
    </source>
</evidence>
<dbReference type="PANTHER" id="PTHR32089:SF55">
    <property type="entry name" value="METHYL ACCEPTING SENSORY TRANSDUCER WITH CACHE_2 SMALL MOLECULE BINDING DOMAIN"/>
    <property type="match status" value="1"/>
</dbReference>
<evidence type="ECO:0000313" key="9">
    <source>
        <dbReference type="Proteomes" id="UP000319809"/>
    </source>
</evidence>
<keyword evidence="9" id="KW-1185">Reference proteome</keyword>
<dbReference type="InterPro" id="IPR004090">
    <property type="entry name" value="Chemotax_Me-accpt_rcpt"/>
</dbReference>
<dbReference type="FunFam" id="1.10.287.950:FF:000001">
    <property type="entry name" value="Methyl-accepting chemotaxis sensory transducer"/>
    <property type="match status" value="1"/>
</dbReference>
<dbReference type="Gene3D" id="3.30.450.20">
    <property type="entry name" value="PAS domain"/>
    <property type="match status" value="2"/>
</dbReference>
<comment type="similarity">
    <text evidence="3">Belongs to the methyl-accepting chemotaxis (MCP) protein family.</text>
</comment>
<sequence length="688" mass="75115">MTKTIKAKLIILVGTLLIFVSSFFIVNLLMIEKAVLKQEKLNINDKVESLVKDNLIGQVDTLSRSVNDFYQQSKVENIRQALGDEIVVLRNTINNLYENNLTDDPDMMIYTFLNEYQWGKGRYLFAYDADTLTNEAAGNGSVSVGDSRDAIDEKGNYYARDIVAAAKENKIGFTNYFFSNPSTGKIEEKISASFYFEPLNLVIATGEYISTLKQGNVTAALQTIMAAKYGEHGEFWVQDLNGNILAHSQKNLIGTQTDNTVNVKQVLGDKSDAFILLSEVSSVTNVNKTKISYVRKILPEWGWIIGTGTLESNVTSIQEGLSDGTREIFDNKTFQSIAVASMIIIVALFFCVWVINKIISNMVVLKTRIDTLSTGEADLTSRLEIINHDELGDISHSVNNFIGYLQTMMLDISSSSKEITEGIIQLNSQSESNTIALNNHSSETRLAATAITQMNSSAEAVANSAAQTASRSEQANQEAKVSKITVVDASNSVIALVEDMNVATNKINTMSENTDQIVSILSVIKGIADQTNLLALNAAIEAARAGEQGRGFAVVADEVRSLASRTQSSTAQIEQILTRLQNDASSAVKVMVETKDSCQKVADNTFKVTSNLDSMTNSIVVINDLGGQIATASEEQSAVTSEISRNIHTIETMALELLQNGTQTAVSTQNLSIANERLNLLVNKFKLA</sequence>
<keyword evidence="5" id="KW-0812">Transmembrane</keyword>
<dbReference type="PANTHER" id="PTHR32089">
    <property type="entry name" value="METHYL-ACCEPTING CHEMOTAXIS PROTEIN MCPB"/>
    <property type="match status" value="1"/>
</dbReference>